<evidence type="ECO:0000256" key="13">
    <source>
        <dbReference type="PROSITE-ProRule" id="PRU00502"/>
    </source>
</evidence>
<accession>A0A8C0BXL9</accession>
<evidence type="ECO:0000256" key="12">
    <source>
        <dbReference type="ARBA" id="ARBA00043005"/>
    </source>
</evidence>
<dbReference type="InterPro" id="IPR018200">
    <property type="entry name" value="USP_CS"/>
</dbReference>
<dbReference type="PROSITE" id="PS50271">
    <property type="entry name" value="ZF_UBP"/>
    <property type="match status" value="1"/>
</dbReference>
<keyword evidence="3" id="KW-0645">Protease</keyword>
<dbReference type="SMART" id="SM00290">
    <property type="entry name" value="ZnF_UBP"/>
    <property type="match status" value="1"/>
</dbReference>
<organism evidence="16 17">
    <name type="scientific">Buteo japonicus</name>
    <dbReference type="NCBI Taxonomy" id="224669"/>
    <lineage>
        <taxon>Eukaryota</taxon>
        <taxon>Metazoa</taxon>
        <taxon>Chordata</taxon>
        <taxon>Craniata</taxon>
        <taxon>Vertebrata</taxon>
        <taxon>Euteleostomi</taxon>
        <taxon>Archelosauria</taxon>
        <taxon>Archosauria</taxon>
        <taxon>Dinosauria</taxon>
        <taxon>Saurischia</taxon>
        <taxon>Theropoda</taxon>
        <taxon>Coelurosauria</taxon>
        <taxon>Aves</taxon>
        <taxon>Neognathae</taxon>
        <taxon>Neoaves</taxon>
        <taxon>Telluraves</taxon>
        <taxon>Accipitrimorphae</taxon>
        <taxon>Accipitriformes</taxon>
        <taxon>Accipitridae</taxon>
        <taxon>Accipitrinae</taxon>
        <taxon>Buteo</taxon>
    </lineage>
</organism>
<evidence type="ECO:0000313" key="17">
    <source>
        <dbReference type="Proteomes" id="UP000694555"/>
    </source>
</evidence>
<dbReference type="Gene3D" id="3.30.40.10">
    <property type="entry name" value="Zinc/RING finger domain, C3HC4 (zinc finger)"/>
    <property type="match status" value="1"/>
</dbReference>
<dbReference type="InterPro" id="IPR013083">
    <property type="entry name" value="Znf_RING/FYVE/PHD"/>
</dbReference>
<evidence type="ECO:0000313" key="16">
    <source>
        <dbReference type="Ensembl" id="ENSBJAP00000023727.1"/>
    </source>
</evidence>
<evidence type="ECO:0000256" key="5">
    <source>
        <dbReference type="ARBA" id="ARBA00022771"/>
    </source>
</evidence>
<dbReference type="Gene3D" id="3.90.70.10">
    <property type="entry name" value="Cysteine proteinases"/>
    <property type="match status" value="1"/>
</dbReference>
<dbReference type="Proteomes" id="UP000694555">
    <property type="component" value="Unplaced"/>
</dbReference>
<dbReference type="InterPro" id="IPR028889">
    <property type="entry name" value="USP"/>
</dbReference>
<reference evidence="16" key="1">
    <citation type="submission" date="2025-08" db="UniProtKB">
        <authorList>
            <consortium name="Ensembl"/>
        </authorList>
    </citation>
    <scope>IDENTIFICATION</scope>
</reference>
<evidence type="ECO:0000256" key="6">
    <source>
        <dbReference type="ARBA" id="ARBA00022786"/>
    </source>
</evidence>
<dbReference type="PROSITE" id="PS50235">
    <property type="entry name" value="USP_3"/>
    <property type="match status" value="1"/>
</dbReference>
<dbReference type="PANTHER" id="PTHR21646">
    <property type="entry name" value="UBIQUITIN CARBOXYL-TERMINAL HYDROLASE"/>
    <property type="match status" value="1"/>
</dbReference>
<dbReference type="GO" id="GO:0008270">
    <property type="term" value="F:zinc ion binding"/>
    <property type="evidence" value="ECO:0007669"/>
    <property type="project" value="UniProtKB-KW"/>
</dbReference>
<dbReference type="EC" id="3.4.19.12" evidence="2"/>
<dbReference type="InterPro" id="IPR050185">
    <property type="entry name" value="Ub_carboxyl-term_hydrolase"/>
</dbReference>
<keyword evidence="8" id="KW-0862">Zinc</keyword>
<evidence type="ECO:0000256" key="11">
    <source>
        <dbReference type="ARBA" id="ARBA00042422"/>
    </source>
</evidence>
<evidence type="ECO:0000256" key="1">
    <source>
        <dbReference type="ARBA" id="ARBA00000707"/>
    </source>
</evidence>
<keyword evidence="6" id="KW-0833">Ubl conjugation pathway</keyword>
<dbReference type="SUPFAM" id="SSF57850">
    <property type="entry name" value="RING/U-box"/>
    <property type="match status" value="1"/>
</dbReference>
<dbReference type="GO" id="GO:0004843">
    <property type="term" value="F:cysteine-type deubiquitinase activity"/>
    <property type="evidence" value="ECO:0007669"/>
    <property type="project" value="UniProtKB-EC"/>
</dbReference>
<reference evidence="16" key="2">
    <citation type="submission" date="2025-09" db="UniProtKB">
        <authorList>
            <consortium name="Ensembl"/>
        </authorList>
    </citation>
    <scope>IDENTIFICATION</scope>
</reference>
<name>A0A8C0BXL9_9AVES</name>
<keyword evidence="4" id="KW-0479">Metal-binding</keyword>
<dbReference type="InterPro" id="IPR001394">
    <property type="entry name" value="Peptidase_C19_UCH"/>
</dbReference>
<dbReference type="SUPFAM" id="SSF54001">
    <property type="entry name" value="Cysteine proteinases"/>
    <property type="match status" value="1"/>
</dbReference>
<keyword evidence="17" id="KW-1185">Reference proteome</keyword>
<dbReference type="AlphaFoldDB" id="A0A8C0BXL9"/>
<evidence type="ECO:0000259" key="15">
    <source>
        <dbReference type="PROSITE" id="PS50271"/>
    </source>
</evidence>
<dbReference type="Pfam" id="PF02148">
    <property type="entry name" value="zf-UBP"/>
    <property type="match status" value="1"/>
</dbReference>
<evidence type="ECO:0000256" key="7">
    <source>
        <dbReference type="ARBA" id="ARBA00022801"/>
    </source>
</evidence>
<evidence type="ECO:0000256" key="9">
    <source>
        <dbReference type="ARBA" id="ARBA00039433"/>
    </source>
</evidence>
<proteinExistence type="predicted"/>
<feature type="domain" description="UBP-type" evidence="15">
    <location>
        <begin position="1"/>
        <end position="93"/>
    </location>
</feature>
<evidence type="ECO:0000256" key="2">
    <source>
        <dbReference type="ARBA" id="ARBA00012759"/>
    </source>
</evidence>
<dbReference type="Ensembl" id="ENSBJAT00000024384.1">
    <property type="protein sequence ID" value="ENSBJAP00000023727.1"/>
    <property type="gene ID" value="ENSBJAG00000015307.1"/>
</dbReference>
<feature type="domain" description="USP" evidence="14">
    <location>
        <begin position="130"/>
        <end position="200"/>
    </location>
</feature>
<dbReference type="GO" id="GO:0006508">
    <property type="term" value="P:proteolysis"/>
    <property type="evidence" value="ECO:0007669"/>
    <property type="project" value="UniProtKB-KW"/>
</dbReference>
<dbReference type="Pfam" id="PF00443">
    <property type="entry name" value="UCH"/>
    <property type="match status" value="1"/>
</dbReference>
<dbReference type="PROSITE" id="PS00972">
    <property type="entry name" value="USP_1"/>
    <property type="match status" value="1"/>
</dbReference>
<dbReference type="FunFam" id="3.30.40.10:FF:000065">
    <property type="entry name" value="Ubiquitinyl hydrolase 1"/>
    <property type="match status" value="1"/>
</dbReference>
<dbReference type="PANTHER" id="PTHR21646:SF32">
    <property type="entry name" value="UBIQUITIN CARBOXYL-TERMINAL HYDROLASE 33"/>
    <property type="match status" value="1"/>
</dbReference>
<protein>
    <recommendedName>
        <fullName evidence="9">Ubiquitin carboxyl-terminal hydrolase 33</fullName>
        <ecNumber evidence="2">3.4.19.12</ecNumber>
    </recommendedName>
    <alternativeName>
        <fullName evidence="11">Deubiquitinating enzyme 33</fullName>
    </alternativeName>
    <alternativeName>
        <fullName evidence="10">Ubiquitin thioesterase 33</fullName>
    </alternativeName>
    <alternativeName>
        <fullName evidence="12">Ubiquitin-specific-processing protease 33</fullName>
    </alternativeName>
</protein>
<sequence>TSSITFISFYGTCQDCKVRGPNLWACLENRCTYVGCGESHVDHSTTHSQVCTKHCLTVNLTTLRVWCYACSKEVFLDRKLGSHSPLPNPRLSHQDFKIPSNPTLKIPLAAVFDDLDIEVEEDELKTRGLTGLKNIGNTCYMNAALQALSNCPPLTHFFLDCGGLARTDKKPAICKSYLKLMTELWHKSRYCIILVMNDYK</sequence>
<evidence type="ECO:0000256" key="10">
    <source>
        <dbReference type="ARBA" id="ARBA00041299"/>
    </source>
</evidence>
<dbReference type="InterPro" id="IPR038765">
    <property type="entry name" value="Papain-like_cys_pep_sf"/>
</dbReference>
<comment type="catalytic activity">
    <reaction evidence="1">
        <text>Thiol-dependent hydrolysis of ester, thioester, amide, peptide and isopeptide bonds formed by the C-terminal Gly of ubiquitin (a 76-residue protein attached to proteins as an intracellular targeting signal).</text>
        <dbReference type="EC" id="3.4.19.12"/>
    </reaction>
</comment>
<dbReference type="InterPro" id="IPR001607">
    <property type="entry name" value="Znf_UBP"/>
</dbReference>
<keyword evidence="5 13" id="KW-0863">Zinc-finger</keyword>
<evidence type="ECO:0000259" key="14">
    <source>
        <dbReference type="PROSITE" id="PS50235"/>
    </source>
</evidence>
<evidence type="ECO:0000256" key="8">
    <source>
        <dbReference type="ARBA" id="ARBA00022833"/>
    </source>
</evidence>
<evidence type="ECO:0000256" key="4">
    <source>
        <dbReference type="ARBA" id="ARBA00022723"/>
    </source>
</evidence>
<dbReference type="GO" id="GO:0016579">
    <property type="term" value="P:protein deubiquitination"/>
    <property type="evidence" value="ECO:0007669"/>
    <property type="project" value="InterPro"/>
</dbReference>
<evidence type="ECO:0000256" key="3">
    <source>
        <dbReference type="ARBA" id="ARBA00022670"/>
    </source>
</evidence>
<keyword evidence="7" id="KW-0378">Hydrolase</keyword>